<evidence type="ECO:0000256" key="9">
    <source>
        <dbReference type="RuleBase" id="RU367109"/>
    </source>
</evidence>
<evidence type="ECO:0000256" key="10">
    <source>
        <dbReference type="SAM" id="Phobius"/>
    </source>
</evidence>
<comment type="similarity">
    <text evidence="2 9">Belongs to the DEFL family.</text>
</comment>
<dbReference type="GO" id="GO:0031640">
    <property type="term" value="P:killing of cells of another organism"/>
    <property type="evidence" value="ECO:0007669"/>
    <property type="project" value="UniProtKB-UniRule"/>
</dbReference>
<keyword evidence="5 9" id="KW-0295">Fungicide</keyword>
<sequence length="129" mass="13796">MLNHISLYYLLLIIMILIFMTGQSEGGSACSKGLGACGPRGDCDKRCKAEFSDGQGSCELNLCTCYYNCAPPGPPAPKKCNINLGVCTENCNEDCCISKCATQYRQGQGRCTNLIGTPFSSCSCDYICG</sequence>
<dbReference type="GO" id="GO:0005576">
    <property type="term" value="C:extracellular region"/>
    <property type="evidence" value="ECO:0007669"/>
    <property type="project" value="UniProtKB-SubCell"/>
</dbReference>
<keyword evidence="10" id="KW-0812">Transmembrane</keyword>
<proteinExistence type="inferred from homology"/>
<dbReference type="GO" id="GO:0050832">
    <property type="term" value="P:defense response to fungus"/>
    <property type="evidence" value="ECO:0007669"/>
    <property type="project" value="UniProtKB-UniRule"/>
</dbReference>
<evidence type="ECO:0000313" key="12">
    <source>
        <dbReference type="Proteomes" id="UP000075243"/>
    </source>
</evidence>
<name>A0A151T5J4_CAJCA</name>
<evidence type="ECO:0000256" key="5">
    <source>
        <dbReference type="ARBA" id="ARBA00022577"/>
    </source>
</evidence>
<evidence type="ECO:0000256" key="4">
    <source>
        <dbReference type="ARBA" id="ARBA00022529"/>
    </source>
</evidence>
<keyword evidence="3 9" id="KW-0964">Secreted</keyword>
<dbReference type="AlphaFoldDB" id="A0A151T5J4"/>
<organism evidence="11 12">
    <name type="scientific">Cajanus cajan</name>
    <name type="common">Pigeon pea</name>
    <name type="synonym">Cajanus indicus</name>
    <dbReference type="NCBI Taxonomy" id="3821"/>
    <lineage>
        <taxon>Eukaryota</taxon>
        <taxon>Viridiplantae</taxon>
        <taxon>Streptophyta</taxon>
        <taxon>Embryophyta</taxon>
        <taxon>Tracheophyta</taxon>
        <taxon>Spermatophyta</taxon>
        <taxon>Magnoliopsida</taxon>
        <taxon>eudicotyledons</taxon>
        <taxon>Gunneridae</taxon>
        <taxon>Pentapetalae</taxon>
        <taxon>rosids</taxon>
        <taxon>fabids</taxon>
        <taxon>Fabales</taxon>
        <taxon>Fabaceae</taxon>
        <taxon>Papilionoideae</taxon>
        <taxon>50 kb inversion clade</taxon>
        <taxon>NPAAA clade</taxon>
        <taxon>indigoferoid/millettioid clade</taxon>
        <taxon>Phaseoleae</taxon>
        <taxon>Cajanus</taxon>
    </lineage>
</organism>
<dbReference type="PANTHER" id="PTHR36788">
    <property type="entry name" value="DEFENSIN-LIKE PROTEIN 183"/>
    <property type="match status" value="1"/>
</dbReference>
<keyword evidence="8" id="KW-1015">Disulfide bond</keyword>
<evidence type="ECO:0000313" key="11">
    <source>
        <dbReference type="EMBL" id="KYP62294.1"/>
    </source>
</evidence>
<keyword evidence="6" id="KW-0732">Signal</keyword>
<dbReference type="EMBL" id="CM003610">
    <property type="protein sequence ID" value="KYP62294.1"/>
    <property type="molecule type" value="Genomic_DNA"/>
</dbReference>
<reference evidence="11 12" key="1">
    <citation type="journal article" date="2012" name="Nat. Biotechnol.">
        <title>Draft genome sequence of pigeonpea (Cajanus cajan), an orphan legume crop of resource-poor farmers.</title>
        <authorList>
            <person name="Varshney R.K."/>
            <person name="Chen W."/>
            <person name="Li Y."/>
            <person name="Bharti A.K."/>
            <person name="Saxena R.K."/>
            <person name="Schlueter J.A."/>
            <person name="Donoghue M.T."/>
            <person name="Azam S."/>
            <person name="Fan G."/>
            <person name="Whaley A.M."/>
            <person name="Farmer A.D."/>
            <person name="Sheridan J."/>
            <person name="Iwata A."/>
            <person name="Tuteja R."/>
            <person name="Penmetsa R.V."/>
            <person name="Wu W."/>
            <person name="Upadhyaya H.D."/>
            <person name="Yang S.P."/>
            <person name="Shah T."/>
            <person name="Saxena K.B."/>
            <person name="Michael T."/>
            <person name="McCombie W.R."/>
            <person name="Yang B."/>
            <person name="Zhang G."/>
            <person name="Yang H."/>
            <person name="Wang J."/>
            <person name="Spillane C."/>
            <person name="Cook D.R."/>
            <person name="May G.D."/>
            <person name="Xu X."/>
            <person name="Jackson S.A."/>
        </authorList>
    </citation>
    <scope>NUCLEOTIDE SEQUENCE [LARGE SCALE GENOMIC DNA]</scope>
    <source>
        <strain evidence="12">cv. Asha</strain>
    </source>
</reference>
<evidence type="ECO:0000256" key="6">
    <source>
        <dbReference type="ARBA" id="ARBA00022729"/>
    </source>
</evidence>
<dbReference type="Proteomes" id="UP000075243">
    <property type="component" value="Chromosome 8"/>
</dbReference>
<feature type="transmembrane region" description="Helical" evidence="10">
    <location>
        <begin position="6"/>
        <end position="22"/>
    </location>
</feature>
<dbReference type="InterPro" id="IPR039641">
    <property type="entry name" value="LCR"/>
</dbReference>
<evidence type="ECO:0000256" key="3">
    <source>
        <dbReference type="ARBA" id="ARBA00022525"/>
    </source>
</evidence>
<accession>A0A151T5J4</accession>
<keyword evidence="7 9" id="KW-0611">Plant defense</keyword>
<protein>
    <recommendedName>
        <fullName evidence="9">Defensin-like protein</fullName>
    </recommendedName>
</protein>
<gene>
    <name evidence="11" type="ORF">KK1_016821</name>
</gene>
<dbReference type="Gramene" id="C.cajan_16344.t">
    <property type="protein sequence ID" value="C.cajan_16344.t"/>
    <property type="gene ID" value="C.cajan_16344"/>
</dbReference>
<evidence type="ECO:0000256" key="7">
    <source>
        <dbReference type="ARBA" id="ARBA00022821"/>
    </source>
</evidence>
<evidence type="ECO:0000256" key="8">
    <source>
        <dbReference type="ARBA" id="ARBA00023157"/>
    </source>
</evidence>
<evidence type="ECO:0000256" key="2">
    <source>
        <dbReference type="ARBA" id="ARBA00006722"/>
    </source>
</evidence>
<dbReference type="OMA" id="NDIGTCK"/>
<keyword evidence="4 9" id="KW-0929">Antimicrobial</keyword>
<keyword evidence="10" id="KW-0472">Membrane</keyword>
<keyword evidence="10" id="KW-1133">Transmembrane helix</keyword>
<comment type="subcellular location">
    <subcellularLocation>
        <location evidence="1 9">Secreted</location>
    </subcellularLocation>
</comment>
<keyword evidence="12" id="KW-1185">Reference proteome</keyword>
<dbReference type="PANTHER" id="PTHR36788:SF2">
    <property type="entry name" value="DEFENSIN-LIKE PROTEIN 183"/>
    <property type="match status" value="1"/>
</dbReference>
<evidence type="ECO:0000256" key="1">
    <source>
        <dbReference type="ARBA" id="ARBA00004613"/>
    </source>
</evidence>